<organism evidence="2 3">
    <name type="scientific">Botrimarina mediterranea</name>
    <dbReference type="NCBI Taxonomy" id="2528022"/>
    <lineage>
        <taxon>Bacteria</taxon>
        <taxon>Pseudomonadati</taxon>
        <taxon>Planctomycetota</taxon>
        <taxon>Planctomycetia</taxon>
        <taxon>Pirellulales</taxon>
        <taxon>Lacipirellulaceae</taxon>
        <taxon>Botrimarina</taxon>
    </lineage>
</organism>
<proteinExistence type="predicted"/>
<feature type="chain" id="PRO_5021916228" description="Dockerin domain-containing protein" evidence="1">
    <location>
        <begin position="28"/>
        <end position="437"/>
    </location>
</feature>
<sequence precursor="true">MNNHTNPHRYAVLRLALTITALASALADAVASTPAPIVYATDDPEIEMFFYPASTANGLGSVRDRGATFSWFSPQPGFPDITGSGVDPGRRGSFIVAGDTSATIPTGLDPSRYQIESVTVTLTMLGSIGETPGGPYDGTPDNTFDVLSGADADPGRPVEMWGVDFGGDYETFGFDGETDPKYFNSGDRRWPVSGGFVNGPYEVYPTDPIGADVSNNMFEGGYSATAPNNENAIFNPTPFAVGKVYDDVGVEYAPGAHVTQGDLFEFDVDLALPGVAEYVQSSLREGGIGFFFSSLHEPNGHDGDVYYPDFYLDNVSSGPNPNGDGPTIEVVVTILDESLVVGDFNHDGAVDELDYNEWSAAYGSAVTAGSGADGNGDGFIDAADYTVWREAFSLAAAIAVPEPGGSAMAGILAVTAAFFGWMRWHVGPLLPDEGADD</sequence>
<dbReference type="SUPFAM" id="SSF63446">
    <property type="entry name" value="Type I dockerin domain"/>
    <property type="match status" value="1"/>
</dbReference>
<dbReference type="Proteomes" id="UP000316426">
    <property type="component" value="Chromosome"/>
</dbReference>
<protein>
    <recommendedName>
        <fullName evidence="4">Dockerin domain-containing protein</fullName>
    </recommendedName>
</protein>
<evidence type="ECO:0000313" key="3">
    <source>
        <dbReference type="Proteomes" id="UP000316426"/>
    </source>
</evidence>
<keyword evidence="3" id="KW-1185">Reference proteome</keyword>
<dbReference type="KEGG" id="bmei:Spa11_10010"/>
<evidence type="ECO:0000256" key="1">
    <source>
        <dbReference type="SAM" id="SignalP"/>
    </source>
</evidence>
<dbReference type="InterPro" id="IPR018247">
    <property type="entry name" value="EF_Hand_1_Ca_BS"/>
</dbReference>
<dbReference type="RefSeq" id="WP_145108743.1">
    <property type="nucleotide sequence ID" value="NZ_CP036349.1"/>
</dbReference>
<feature type="signal peptide" evidence="1">
    <location>
        <begin position="1"/>
        <end position="27"/>
    </location>
</feature>
<dbReference type="PROSITE" id="PS00018">
    <property type="entry name" value="EF_HAND_1"/>
    <property type="match status" value="2"/>
</dbReference>
<evidence type="ECO:0008006" key="4">
    <source>
        <dbReference type="Google" id="ProtNLM"/>
    </source>
</evidence>
<accession>A0A518K4T9</accession>
<dbReference type="EMBL" id="CP036349">
    <property type="protein sequence ID" value="QDV72819.1"/>
    <property type="molecule type" value="Genomic_DNA"/>
</dbReference>
<evidence type="ECO:0000313" key="2">
    <source>
        <dbReference type="EMBL" id="QDV72819.1"/>
    </source>
</evidence>
<keyword evidence="1" id="KW-0732">Signal</keyword>
<name>A0A518K4T9_9BACT</name>
<dbReference type="InterPro" id="IPR036439">
    <property type="entry name" value="Dockerin_dom_sf"/>
</dbReference>
<dbReference type="Gene3D" id="1.10.1330.10">
    <property type="entry name" value="Dockerin domain"/>
    <property type="match status" value="1"/>
</dbReference>
<reference evidence="2 3" key="1">
    <citation type="submission" date="2019-02" db="EMBL/GenBank/DDBJ databases">
        <title>Deep-cultivation of Planctomycetes and their phenomic and genomic characterization uncovers novel biology.</title>
        <authorList>
            <person name="Wiegand S."/>
            <person name="Jogler M."/>
            <person name="Boedeker C."/>
            <person name="Pinto D."/>
            <person name="Vollmers J."/>
            <person name="Rivas-Marin E."/>
            <person name="Kohn T."/>
            <person name="Peeters S.H."/>
            <person name="Heuer A."/>
            <person name="Rast P."/>
            <person name="Oberbeckmann S."/>
            <person name="Bunk B."/>
            <person name="Jeske O."/>
            <person name="Meyerdierks A."/>
            <person name="Storesund J.E."/>
            <person name="Kallscheuer N."/>
            <person name="Luecker S."/>
            <person name="Lage O.M."/>
            <person name="Pohl T."/>
            <person name="Merkel B.J."/>
            <person name="Hornburger P."/>
            <person name="Mueller R.-W."/>
            <person name="Bruemmer F."/>
            <person name="Labrenz M."/>
            <person name="Spormann A.M."/>
            <person name="Op den Camp H."/>
            <person name="Overmann J."/>
            <person name="Amann R."/>
            <person name="Jetten M.S.M."/>
            <person name="Mascher T."/>
            <person name="Medema M.H."/>
            <person name="Devos D.P."/>
            <person name="Kaster A.-K."/>
            <person name="Ovreas L."/>
            <person name="Rohde M."/>
            <person name="Galperin M.Y."/>
            <person name="Jogler C."/>
        </authorList>
    </citation>
    <scope>NUCLEOTIDE SEQUENCE [LARGE SCALE GENOMIC DNA]</scope>
    <source>
        <strain evidence="2 3">Spa11</strain>
    </source>
</reference>
<gene>
    <name evidence="2" type="ORF">Spa11_10010</name>
</gene>
<dbReference type="AlphaFoldDB" id="A0A518K4T9"/>
<dbReference type="GO" id="GO:0000272">
    <property type="term" value="P:polysaccharide catabolic process"/>
    <property type="evidence" value="ECO:0007669"/>
    <property type="project" value="InterPro"/>
</dbReference>